<dbReference type="FunFam" id="3.90.1170.20:FF:000001">
    <property type="entry name" value="Nicotinate-nucleotide diphosphorylase (Carboxylating)"/>
    <property type="match status" value="1"/>
</dbReference>
<dbReference type="RefSeq" id="WP_229807597.1">
    <property type="nucleotide sequence ID" value="NZ_BMZB01000001.1"/>
</dbReference>
<feature type="binding site" evidence="13">
    <location>
        <position position="232"/>
    </location>
    <ligand>
        <name>substrate</name>
    </ligand>
</feature>
<feature type="binding site" evidence="13">
    <location>
        <position position="211"/>
    </location>
    <ligand>
        <name>substrate</name>
    </ligand>
</feature>
<evidence type="ECO:0000256" key="1">
    <source>
        <dbReference type="ARBA" id="ARBA00003237"/>
    </source>
</evidence>
<dbReference type="CDD" id="cd01572">
    <property type="entry name" value="QPRTase"/>
    <property type="match status" value="1"/>
</dbReference>
<evidence type="ECO:0000256" key="13">
    <source>
        <dbReference type="PIRSR" id="PIRSR006250-1"/>
    </source>
</evidence>
<comment type="pathway">
    <text evidence="2">Cofactor biosynthesis; NAD(+) biosynthesis; nicotinate D-ribonucleotide from quinolinate: step 1/1.</text>
</comment>
<reference evidence="16" key="2">
    <citation type="submission" date="2020-09" db="EMBL/GenBank/DDBJ databases">
        <authorList>
            <person name="Sun Q."/>
            <person name="Kim S."/>
        </authorList>
    </citation>
    <scope>NUCLEOTIDE SEQUENCE</scope>
    <source>
        <strain evidence="16">KCTC 32296</strain>
    </source>
</reference>
<evidence type="ECO:0000256" key="6">
    <source>
        <dbReference type="ARBA" id="ARBA00022642"/>
    </source>
</evidence>
<dbReference type="SUPFAM" id="SSF51690">
    <property type="entry name" value="Nicotinate/Quinolinate PRTase C-terminal domain-like"/>
    <property type="match status" value="1"/>
</dbReference>
<feature type="binding site" evidence="13">
    <location>
        <begin position="276"/>
        <end position="278"/>
    </location>
    <ligand>
        <name>substrate</name>
    </ligand>
</feature>
<dbReference type="NCBIfam" id="TIGR00078">
    <property type="entry name" value="nadC"/>
    <property type="match status" value="1"/>
</dbReference>
<evidence type="ECO:0000256" key="12">
    <source>
        <dbReference type="PIRNR" id="PIRNR006250"/>
    </source>
</evidence>
<feature type="binding site" evidence="13">
    <location>
        <position position="181"/>
    </location>
    <ligand>
        <name>substrate</name>
    </ligand>
</feature>
<evidence type="ECO:0000256" key="8">
    <source>
        <dbReference type="ARBA" id="ARBA00022679"/>
    </source>
</evidence>
<dbReference type="AlphaFoldDB" id="A0A918URG7"/>
<keyword evidence="7 12" id="KW-0328">Glycosyltransferase</keyword>
<dbReference type="GO" id="GO:0005737">
    <property type="term" value="C:cytoplasm"/>
    <property type="evidence" value="ECO:0007669"/>
    <property type="project" value="TreeGrafter"/>
</dbReference>
<evidence type="ECO:0000256" key="7">
    <source>
        <dbReference type="ARBA" id="ARBA00022676"/>
    </source>
</evidence>
<dbReference type="EC" id="2.4.2.19" evidence="5"/>
<dbReference type="GO" id="GO:0004514">
    <property type="term" value="F:nicotinate-nucleotide diphosphorylase (carboxylating) activity"/>
    <property type="evidence" value="ECO:0007669"/>
    <property type="project" value="UniProtKB-EC"/>
</dbReference>
<dbReference type="Pfam" id="PF01729">
    <property type="entry name" value="QRPTase_C"/>
    <property type="match status" value="1"/>
</dbReference>
<dbReference type="GO" id="GO:0009435">
    <property type="term" value="P:NAD+ biosynthetic process"/>
    <property type="evidence" value="ECO:0007669"/>
    <property type="project" value="InterPro"/>
</dbReference>
<protein>
    <recommendedName>
        <fullName evidence="11">Probable nicotinate-nucleotide pyrophosphorylase [carboxylating]</fullName>
        <ecNumber evidence="5">2.4.2.19</ecNumber>
    </recommendedName>
    <alternativeName>
        <fullName evidence="9">Quinolinate phosphoribosyltransferase [decarboxylating]</fullName>
    </alternativeName>
</protein>
<proteinExistence type="inferred from homology"/>
<dbReference type="InterPro" id="IPR022412">
    <property type="entry name" value="Quinolinate_PRibosylTrfase_N"/>
</dbReference>
<dbReference type="Gene3D" id="3.20.20.70">
    <property type="entry name" value="Aldolase class I"/>
    <property type="match status" value="1"/>
</dbReference>
<dbReference type="InterPro" id="IPR004393">
    <property type="entry name" value="NadC"/>
</dbReference>
<dbReference type="InterPro" id="IPR027277">
    <property type="entry name" value="NadC/ModD"/>
</dbReference>
<dbReference type="PIRSF" id="PIRSF006250">
    <property type="entry name" value="NadC_ModD"/>
    <property type="match status" value="1"/>
</dbReference>
<dbReference type="Pfam" id="PF02749">
    <property type="entry name" value="QRPTase_N"/>
    <property type="match status" value="1"/>
</dbReference>
<keyword evidence="17" id="KW-1185">Reference proteome</keyword>
<evidence type="ECO:0000313" key="17">
    <source>
        <dbReference type="Proteomes" id="UP000662572"/>
    </source>
</evidence>
<evidence type="ECO:0000256" key="10">
    <source>
        <dbReference type="ARBA" id="ARBA00047445"/>
    </source>
</evidence>
<feature type="binding site" evidence="13">
    <location>
        <position position="114"/>
    </location>
    <ligand>
        <name>substrate</name>
    </ligand>
</feature>
<feature type="binding site" evidence="13">
    <location>
        <position position="171"/>
    </location>
    <ligand>
        <name>substrate</name>
    </ligand>
</feature>
<evidence type="ECO:0000256" key="5">
    <source>
        <dbReference type="ARBA" id="ARBA00011944"/>
    </source>
</evidence>
<dbReference type="InterPro" id="IPR013785">
    <property type="entry name" value="Aldolase_TIM"/>
</dbReference>
<organism evidence="16 17">
    <name type="scientific">Asticcacaulis endophyticus</name>
    <dbReference type="NCBI Taxonomy" id="1395890"/>
    <lineage>
        <taxon>Bacteria</taxon>
        <taxon>Pseudomonadati</taxon>
        <taxon>Pseudomonadota</taxon>
        <taxon>Alphaproteobacteria</taxon>
        <taxon>Caulobacterales</taxon>
        <taxon>Caulobacteraceae</taxon>
        <taxon>Asticcacaulis</taxon>
    </lineage>
</organism>
<comment type="subunit">
    <text evidence="4">Hexamer formed by 3 homodimers.</text>
</comment>
<evidence type="ECO:0000256" key="9">
    <source>
        <dbReference type="ARBA" id="ARBA00033102"/>
    </source>
</evidence>
<reference evidence="16" key="1">
    <citation type="journal article" date="2014" name="Int. J. Syst. Evol. Microbiol.">
        <title>Complete genome sequence of Corynebacterium casei LMG S-19264T (=DSM 44701T), isolated from a smear-ripened cheese.</title>
        <authorList>
            <consortium name="US DOE Joint Genome Institute (JGI-PGF)"/>
            <person name="Walter F."/>
            <person name="Albersmeier A."/>
            <person name="Kalinowski J."/>
            <person name="Ruckert C."/>
        </authorList>
    </citation>
    <scope>NUCLEOTIDE SEQUENCE</scope>
    <source>
        <strain evidence="16">KCTC 32296</strain>
    </source>
</reference>
<evidence type="ECO:0000256" key="3">
    <source>
        <dbReference type="ARBA" id="ARBA00009400"/>
    </source>
</evidence>
<evidence type="ECO:0000256" key="11">
    <source>
        <dbReference type="ARBA" id="ARBA00069173"/>
    </source>
</evidence>
<dbReference type="InterPro" id="IPR036068">
    <property type="entry name" value="Nicotinate_pribotase-like_C"/>
</dbReference>
<dbReference type="Gene3D" id="3.90.1170.20">
    <property type="entry name" value="Quinolinate phosphoribosyl transferase, N-terminal domain"/>
    <property type="match status" value="1"/>
</dbReference>
<dbReference type="EMBL" id="BMZB01000001">
    <property type="protein sequence ID" value="GGZ29204.1"/>
    <property type="molecule type" value="Genomic_DNA"/>
</dbReference>
<comment type="function">
    <text evidence="1">Involved in the catabolism of quinolinic acid (QA).</text>
</comment>
<gene>
    <name evidence="16" type="ORF">GCM10011273_14030</name>
</gene>
<comment type="catalytic activity">
    <reaction evidence="10">
        <text>nicotinate beta-D-ribonucleotide + CO2 + diphosphate = quinolinate + 5-phospho-alpha-D-ribose 1-diphosphate + 2 H(+)</text>
        <dbReference type="Rhea" id="RHEA:12733"/>
        <dbReference type="ChEBI" id="CHEBI:15378"/>
        <dbReference type="ChEBI" id="CHEBI:16526"/>
        <dbReference type="ChEBI" id="CHEBI:29959"/>
        <dbReference type="ChEBI" id="CHEBI:33019"/>
        <dbReference type="ChEBI" id="CHEBI:57502"/>
        <dbReference type="ChEBI" id="CHEBI:58017"/>
        <dbReference type="EC" id="2.4.2.19"/>
    </reaction>
</comment>
<evidence type="ECO:0000259" key="15">
    <source>
        <dbReference type="Pfam" id="PF02749"/>
    </source>
</evidence>
<keyword evidence="8 12" id="KW-0808">Transferase</keyword>
<dbReference type="PANTHER" id="PTHR32179:SF3">
    <property type="entry name" value="NICOTINATE-NUCLEOTIDE PYROPHOSPHORYLASE [CARBOXYLATING]"/>
    <property type="match status" value="1"/>
</dbReference>
<dbReference type="InterPro" id="IPR002638">
    <property type="entry name" value="Quinolinate_PRibosylTrfase_C"/>
</dbReference>
<comment type="caution">
    <text evidence="16">The sequence shown here is derived from an EMBL/GenBank/DDBJ whole genome shotgun (WGS) entry which is preliminary data.</text>
</comment>
<dbReference type="SUPFAM" id="SSF54675">
    <property type="entry name" value="Nicotinate/Quinolinate PRTase N-terminal domain-like"/>
    <property type="match status" value="1"/>
</dbReference>
<evidence type="ECO:0000313" key="16">
    <source>
        <dbReference type="EMBL" id="GGZ29204.1"/>
    </source>
</evidence>
<dbReference type="PANTHER" id="PTHR32179">
    <property type="entry name" value="NICOTINATE-NUCLEOTIDE PYROPHOSPHORYLASE [CARBOXYLATING]"/>
    <property type="match status" value="1"/>
</dbReference>
<evidence type="ECO:0000256" key="4">
    <source>
        <dbReference type="ARBA" id="ARBA00011218"/>
    </source>
</evidence>
<dbReference type="GO" id="GO:0034213">
    <property type="term" value="P:quinolinate catabolic process"/>
    <property type="evidence" value="ECO:0007669"/>
    <property type="project" value="TreeGrafter"/>
</dbReference>
<feature type="domain" description="Quinolinate phosphoribosyl transferase C-terminal" evidence="14">
    <location>
        <begin position="126"/>
        <end position="291"/>
    </location>
</feature>
<name>A0A918URG7_9CAUL</name>
<sequence>MDKAVAPAKALSMMTGLPDILVEPVIRDALREDLGLAGDVTGMACIPPKARFKAEFRARGNGVTAGIDCARLAMALMDHQVRFEIVAPDATHVKAGDVIARVEGNARAILAAERVALNMLCHLSGVATLTHKFVASISDLPARIACTRKTTPLLRGLEKHAVKCGGGHNHRYGLDDAILIKDNHIAVCGGVAQAMERAKAAAGHLMKIELEVDSIAQLKQALPFSPDVLLLDNFTLDMFKEAVKLAKGKTILEASGGVNLDTVRAIAEAGVDIISIGALTHSAPVFDIGLDAV</sequence>
<feature type="binding site" evidence="13">
    <location>
        <begin position="255"/>
        <end position="257"/>
    </location>
    <ligand>
        <name>substrate</name>
    </ligand>
</feature>
<feature type="domain" description="Quinolinate phosphoribosyl transferase N-terminal" evidence="15">
    <location>
        <begin position="39"/>
        <end position="124"/>
    </location>
</feature>
<accession>A0A918URG7</accession>
<feature type="binding site" evidence="13">
    <location>
        <begin position="147"/>
        <end position="149"/>
    </location>
    <ligand>
        <name>substrate</name>
    </ligand>
</feature>
<evidence type="ECO:0000256" key="2">
    <source>
        <dbReference type="ARBA" id="ARBA00004893"/>
    </source>
</evidence>
<dbReference type="InterPro" id="IPR037128">
    <property type="entry name" value="Quinolinate_PRibosylTase_N_sf"/>
</dbReference>
<keyword evidence="6" id="KW-0662">Pyridine nucleotide biosynthesis</keyword>
<evidence type="ECO:0000259" key="14">
    <source>
        <dbReference type="Pfam" id="PF01729"/>
    </source>
</evidence>
<dbReference type="FunFam" id="3.20.20.70:FF:000030">
    <property type="entry name" value="Nicotinate-nucleotide pyrophosphorylase, carboxylating"/>
    <property type="match status" value="1"/>
</dbReference>
<dbReference type="Proteomes" id="UP000662572">
    <property type="component" value="Unassembled WGS sequence"/>
</dbReference>
<comment type="similarity">
    <text evidence="3 12">Belongs to the NadC/ModD family.</text>
</comment>